<dbReference type="AlphaFoldDB" id="X1TQT9"/>
<proteinExistence type="predicted"/>
<feature type="coiled-coil region" evidence="1">
    <location>
        <begin position="5"/>
        <end position="64"/>
    </location>
</feature>
<accession>X1TQT9</accession>
<feature type="domain" description="CT398-like coiled coil hairpin" evidence="2">
    <location>
        <begin position="2"/>
        <end position="80"/>
    </location>
</feature>
<dbReference type="EMBL" id="BARW01017648">
    <property type="protein sequence ID" value="GAI89930.1"/>
    <property type="molecule type" value="Genomic_DNA"/>
</dbReference>
<evidence type="ECO:0000259" key="2">
    <source>
        <dbReference type="Pfam" id="PF24481"/>
    </source>
</evidence>
<sequence>MEDKILEIMIEMEEMSEKVELAKAEKDKAEANINRIKNEMNEKLEVLKNIIEGLKKRRDNVILKIPDDYLKKYKEFKGKKGGIAVAVLKDNFCNVCNMQIPAIAAEKIEDIDEIYSCPICGRMAVIYRDEIDSIKKELES</sequence>
<evidence type="ECO:0000313" key="3">
    <source>
        <dbReference type="EMBL" id="GAI89930.1"/>
    </source>
</evidence>
<comment type="caution">
    <text evidence="3">The sequence shown here is derived from an EMBL/GenBank/DDBJ whole genome shotgun (WGS) entry which is preliminary data.</text>
</comment>
<dbReference type="InterPro" id="IPR056003">
    <property type="entry name" value="CT398_CC_hairpin"/>
</dbReference>
<protein>
    <recommendedName>
        <fullName evidence="2">CT398-like coiled coil hairpin domain-containing protein</fullName>
    </recommendedName>
</protein>
<dbReference type="Gene3D" id="1.10.287.1490">
    <property type="match status" value="1"/>
</dbReference>
<reference evidence="3" key="1">
    <citation type="journal article" date="2014" name="Front. Microbiol.">
        <title>High frequency of phylogenetically diverse reductive dehalogenase-homologous genes in deep subseafloor sedimentary metagenomes.</title>
        <authorList>
            <person name="Kawai M."/>
            <person name="Futagami T."/>
            <person name="Toyoda A."/>
            <person name="Takaki Y."/>
            <person name="Nishi S."/>
            <person name="Hori S."/>
            <person name="Arai W."/>
            <person name="Tsubouchi T."/>
            <person name="Morono Y."/>
            <person name="Uchiyama I."/>
            <person name="Ito T."/>
            <person name="Fujiyama A."/>
            <person name="Inagaki F."/>
            <person name="Takami H."/>
        </authorList>
    </citation>
    <scope>NUCLEOTIDE SEQUENCE</scope>
    <source>
        <strain evidence="3">Expedition CK06-06</strain>
    </source>
</reference>
<dbReference type="Pfam" id="PF24481">
    <property type="entry name" value="CT398_CC"/>
    <property type="match status" value="1"/>
</dbReference>
<gene>
    <name evidence="3" type="ORF">S12H4_30432</name>
</gene>
<name>X1TQT9_9ZZZZ</name>
<keyword evidence="1" id="KW-0175">Coiled coil</keyword>
<evidence type="ECO:0000256" key="1">
    <source>
        <dbReference type="SAM" id="Coils"/>
    </source>
</evidence>
<organism evidence="3">
    <name type="scientific">marine sediment metagenome</name>
    <dbReference type="NCBI Taxonomy" id="412755"/>
    <lineage>
        <taxon>unclassified sequences</taxon>
        <taxon>metagenomes</taxon>
        <taxon>ecological metagenomes</taxon>
    </lineage>
</organism>